<dbReference type="AlphaFoldDB" id="M4BWY6"/>
<reference evidence="2" key="1">
    <citation type="journal article" date="2010" name="Science">
        <title>Signatures of adaptation to obligate biotrophy in the Hyaloperonospora arabidopsidis genome.</title>
        <authorList>
            <person name="Baxter L."/>
            <person name="Tripathy S."/>
            <person name="Ishaque N."/>
            <person name="Boot N."/>
            <person name="Cabral A."/>
            <person name="Kemen E."/>
            <person name="Thines M."/>
            <person name="Ah-Fong A."/>
            <person name="Anderson R."/>
            <person name="Badejoko W."/>
            <person name="Bittner-Eddy P."/>
            <person name="Boore J.L."/>
            <person name="Chibucos M.C."/>
            <person name="Coates M."/>
            <person name="Dehal P."/>
            <person name="Delehaunty K."/>
            <person name="Dong S."/>
            <person name="Downton P."/>
            <person name="Dumas B."/>
            <person name="Fabro G."/>
            <person name="Fronick C."/>
            <person name="Fuerstenberg S.I."/>
            <person name="Fulton L."/>
            <person name="Gaulin E."/>
            <person name="Govers F."/>
            <person name="Hughes L."/>
            <person name="Humphray S."/>
            <person name="Jiang R.H."/>
            <person name="Judelson H."/>
            <person name="Kamoun S."/>
            <person name="Kyung K."/>
            <person name="Meijer H."/>
            <person name="Minx P."/>
            <person name="Morris P."/>
            <person name="Nelson J."/>
            <person name="Phuntumart V."/>
            <person name="Qutob D."/>
            <person name="Rehmany A."/>
            <person name="Rougon-Cardoso A."/>
            <person name="Ryden P."/>
            <person name="Torto-Alalibo T."/>
            <person name="Studholme D."/>
            <person name="Wang Y."/>
            <person name="Win J."/>
            <person name="Wood J."/>
            <person name="Clifton S.W."/>
            <person name="Rogers J."/>
            <person name="Van den Ackerveken G."/>
            <person name="Jones J.D."/>
            <person name="McDowell J.M."/>
            <person name="Beynon J."/>
            <person name="Tyler B.M."/>
        </authorList>
    </citation>
    <scope>NUCLEOTIDE SEQUENCE [LARGE SCALE GENOMIC DNA]</scope>
    <source>
        <strain evidence="2">Emoy2</strain>
    </source>
</reference>
<dbReference type="VEuPathDB" id="FungiDB:HpaG811037"/>
<dbReference type="eggNOG" id="ENOG502SYBQ">
    <property type="taxonomic scope" value="Eukaryota"/>
</dbReference>
<name>M4BWY6_HYAAE</name>
<dbReference type="HOGENOM" id="CLU_1436973_0_0_1"/>
<proteinExistence type="predicted"/>
<protein>
    <submittedName>
        <fullName evidence="1">Uncharacterized protein</fullName>
    </submittedName>
</protein>
<reference evidence="1" key="2">
    <citation type="submission" date="2015-06" db="UniProtKB">
        <authorList>
            <consortium name="EnsemblProtists"/>
        </authorList>
    </citation>
    <scope>IDENTIFICATION</scope>
    <source>
        <strain evidence="1">Emoy2</strain>
    </source>
</reference>
<evidence type="ECO:0000313" key="2">
    <source>
        <dbReference type="Proteomes" id="UP000011713"/>
    </source>
</evidence>
<dbReference type="EnsemblProtists" id="HpaT811037">
    <property type="protein sequence ID" value="HpaP811037"/>
    <property type="gene ID" value="HpaG811037"/>
</dbReference>
<keyword evidence="2" id="KW-1185">Reference proteome</keyword>
<dbReference type="EMBL" id="JH598010">
    <property type="status" value="NOT_ANNOTATED_CDS"/>
    <property type="molecule type" value="Genomic_DNA"/>
</dbReference>
<organism evidence="1 2">
    <name type="scientific">Hyaloperonospora arabidopsidis (strain Emoy2)</name>
    <name type="common">Downy mildew agent</name>
    <name type="synonym">Peronospora arabidopsidis</name>
    <dbReference type="NCBI Taxonomy" id="559515"/>
    <lineage>
        <taxon>Eukaryota</taxon>
        <taxon>Sar</taxon>
        <taxon>Stramenopiles</taxon>
        <taxon>Oomycota</taxon>
        <taxon>Peronosporomycetes</taxon>
        <taxon>Peronosporales</taxon>
        <taxon>Peronosporaceae</taxon>
        <taxon>Hyaloperonospora</taxon>
    </lineage>
</organism>
<evidence type="ECO:0000313" key="1">
    <source>
        <dbReference type="EnsemblProtists" id="HpaP811037"/>
    </source>
</evidence>
<dbReference type="STRING" id="559515.M4BWY6"/>
<accession>M4BWY6</accession>
<sequence>MQQRRYRIQPSQTYQLDQVLPADAPPCTYAFTKFMGIPCAHAIKQKSASKEQVRVSDFRSHWWLQQASFKISNTLPSDNSLGNVLANISEKHQNLAPHQRHIFRKMVFDVVEKDGVECVANPQVIRTHGCPEGSVNRKTDNTTGRDPSAFEYVDGKVPPPGKKRCSICRSFAHNKRRCTENAGFKEAKR</sequence>
<dbReference type="InParanoid" id="M4BWY6"/>
<dbReference type="Proteomes" id="UP000011713">
    <property type="component" value="Unassembled WGS sequence"/>
</dbReference>